<sequence>MAGSPETTIGYLHPAVKQALQANPGILETVSSDTSDEPAEIDWSHIPLGRLEMAPVEHDPDGFQTALHEATHFLAARVEGVRVKRVTIVPNPQAGYKGCTELGYAPPDKFQVIAAASRINLKGYTPRGFGGDMASIAMVDWKKGRNPGSSIPFKIMSAQNSLLSAYSPDMISKVAHIIFTLKDVSESKLNEVVERARWELHLGKDPFKLIPKDEKGSTRIEYYDTFALVTSKPPDGHSEKKFIICLHCGEISGHSQNCIFAKSMTQELPQSTIYIDSAKQIDPKDITPSQDKPIFEASRRAGSLQIHDEEGRLKEKGVIFYYTPVN</sequence>
<name>A0A2M7RQL5_9BACT</name>
<reference evidence="2" key="1">
    <citation type="submission" date="2017-09" db="EMBL/GenBank/DDBJ databases">
        <title>Depth-based differentiation of microbial function through sediment-hosted aquifers and enrichment of novel symbionts in the deep terrestrial subsurface.</title>
        <authorList>
            <person name="Probst A.J."/>
            <person name="Ladd B."/>
            <person name="Jarett J.K."/>
            <person name="Geller-Mcgrath D.E."/>
            <person name="Sieber C.M.K."/>
            <person name="Emerson J.B."/>
            <person name="Anantharaman K."/>
            <person name="Thomas B.C."/>
            <person name="Malmstrom R."/>
            <person name="Stieglmeier M."/>
            <person name="Klingl A."/>
            <person name="Woyke T."/>
            <person name="Ryan C.M."/>
            <person name="Banfield J.F."/>
        </authorList>
    </citation>
    <scope>NUCLEOTIDE SEQUENCE [LARGE SCALE GENOMIC DNA]</scope>
</reference>
<gene>
    <name evidence="1" type="ORF">COY59_04545</name>
</gene>
<organism evidence="1 2">
    <name type="scientific">Candidatus Gottesmanbacteria bacterium CG_4_10_14_0_8_um_filter_37_24</name>
    <dbReference type="NCBI Taxonomy" id="1974574"/>
    <lineage>
        <taxon>Bacteria</taxon>
        <taxon>Candidatus Gottesmaniibacteriota</taxon>
    </lineage>
</organism>
<evidence type="ECO:0000313" key="1">
    <source>
        <dbReference type="EMBL" id="PIZ02480.1"/>
    </source>
</evidence>
<dbReference type="Proteomes" id="UP000231069">
    <property type="component" value="Unassembled WGS sequence"/>
</dbReference>
<protein>
    <submittedName>
        <fullName evidence="1">Uncharacterized protein</fullName>
    </submittedName>
</protein>
<proteinExistence type="predicted"/>
<dbReference type="AlphaFoldDB" id="A0A2M7RQL5"/>
<accession>A0A2M7RQL5</accession>
<evidence type="ECO:0000313" key="2">
    <source>
        <dbReference type="Proteomes" id="UP000231069"/>
    </source>
</evidence>
<dbReference type="EMBL" id="PFMK01000084">
    <property type="protein sequence ID" value="PIZ02480.1"/>
    <property type="molecule type" value="Genomic_DNA"/>
</dbReference>
<comment type="caution">
    <text evidence="1">The sequence shown here is derived from an EMBL/GenBank/DDBJ whole genome shotgun (WGS) entry which is preliminary data.</text>
</comment>